<name>F2UAI5_SALR5</name>
<dbReference type="InterPro" id="IPR016024">
    <property type="entry name" value="ARM-type_fold"/>
</dbReference>
<keyword evidence="4" id="KW-1185">Reference proteome</keyword>
<dbReference type="SUPFAM" id="SSF48371">
    <property type="entry name" value="ARM repeat"/>
    <property type="match status" value="1"/>
</dbReference>
<evidence type="ECO:0000313" key="3">
    <source>
        <dbReference type="EMBL" id="EGD73401.1"/>
    </source>
</evidence>
<reference evidence="3" key="1">
    <citation type="submission" date="2009-08" db="EMBL/GenBank/DDBJ databases">
        <title>Annotation of Salpingoeca rosetta.</title>
        <authorList>
            <consortium name="The Broad Institute Genome Sequencing Platform"/>
            <person name="Russ C."/>
            <person name="Cuomo C."/>
            <person name="Burger G."/>
            <person name="Gray M.W."/>
            <person name="Holland P.W.H."/>
            <person name="King N."/>
            <person name="Lang F.B.F."/>
            <person name="Roger A.J."/>
            <person name="Ruiz-Trillo I."/>
            <person name="Young S.K."/>
            <person name="Zeng Q."/>
            <person name="Gargeya S."/>
            <person name="Alvarado L."/>
            <person name="Berlin A."/>
            <person name="Chapman S.B."/>
            <person name="Chen Z."/>
            <person name="Freedman E."/>
            <person name="Gellesch M."/>
            <person name="Goldberg J."/>
            <person name="Griggs A."/>
            <person name="Gujja S."/>
            <person name="Heilman E."/>
            <person name="Heiman D."/>
            <person name="Howarth C."/>
            <person name="Mehta T."/>
            <person name="Neiman D."/>
            <person name="Pearson M."/>
            <person name="Roberts A."/>
            <person name="Saif S."/>
            <person name="Shea T."/>
            <person name="Shenoy N."/>
            <person name="Sisk P."/>
            <person name="Stolte C."/>
            <person name="Sykes S."/>
            <person name="White J."/>
            <person name="Yandava C."/>
            <person name="Haas B."/>
            <person name="Nusbaum C."/>
            <person name="Birren B."/>
        </authorList>
    </citation>
    <scope>NUCLEOTIDE SEQUENCE [LARGE SCALE GENOMIC DNA]</scope>
    <source>
        <strain evidence="3">ATCC 50818</strain>
    </source>
</reference>
<protein>
    <recommendedName>
        <fullName evidence="2">DUF3730 domain-containing protein</fullName>
    </recommendedName>
</protein>
<accession>F2UAI5</accession>
<feature type="region of interest" description="Disordered" evidence="1">
    <location>
        <begin position="346"/>
        <end position="366"/>
    </location>
</feature>
<feature type="compositionally biased region" description="Low complexity" evidence="1">
    <location>
        <begin position="354"/>
        <end position="366"/>
    </location>
</feature>
<dbReference type="Pfam" id="PF12530">
    <property type="entry name" value="DUF3730"/>
    <property type="match status" value="1"/>
</dbReference>
<gene>
    <name evidence="3" type="ORF">PTSG_05096</name>
</gene>
<dbReference type="InParanoid" id="F2UAI5"/>
<evidence type="ECO:0000256" key="1">
    <source>
        <dbReference type="SAM" id="MobiDB-lite"/>
    </source>
</evidence>
<evidence type="ECO:0000259" key="2">
    <source>
        <dbReference type="Pfam" id="PF12530"/>
    </source>
</evidence>
<dbReference type="EMBL" id="GL832966">
    <property type="protein sequence ID" value="EGD73401.1"/>
    <property type="molecule type" value="Genomic_DNA"/>
</dbReference>
<dbReference type="GeneID" id="16074260"/>
<dbReference type="RefSeq" id="XP_004993683.1">
    <property type="nucleotide sequence ID" value="XM_004993626.1"/>
</dbReference>
<dbReference type="KEGG" id="sre:PTSG_05096"/>
<feature type="domain" description="DUF3730" evidence="2">
    <location>
        <begin position="467"/>
        <end position="643"/>
    </location>
</feature>
<organism evidence="4">
    <name type="scientific">Salpingoeca rosetta (strain ATCC 50818 / BSB-021)</name>
    <dbReference type="NCBI Taxonomy" id="946362"/>
    <lineage>
        <taxon>Eukaryota</taxon>
        <taxon>Choanoflagellata</taxon>
        <taxon>Craspedida</taxon>
        <taxon>Salpingoecidae</taxon>
        <taxon>Salpingoeca</taxon>
    </lineage>
</organism>
<dbReference type="Proteomes" id="UP000007799">
    <property type="component" value="Unassembled WGS sequence"/>
</dbReference>
<evidence type="ECO:0000313" key="4">
    <source>
        <dbReference type="Proteomes" id="UP000007799"/>
    </source>
</evidence>
<feature type="region of interest" description="Disordered" evidence="1">
    <location>
        <begin position="436"/>
        <end position="455"/>
    </location>
</feature>
<dbReference type="AlphaFoldDB" id="F2UAI5"/>
<sequence length="1259" mass="133995">MNNGGSMTTTAASLLEALGWPPALPMPACVHASNAEKQAARDAAVKELCSRLAAVADPVQLSAAVSAVLGFLTTDQQDEADAHADDQSSSHGSPENAAAEAHPLTAVFVQRCSLASAFYPPLAQQTPAMLLGTLMPMFRIIFHKYIRAGEAAYFDLGEVFVRACCASILSHPDETPDTSEELIKHVCDMAFSWKADPSALLHIHAILTHFSTLQTRDLLHPRIQQAGLRWLSQLPRGTHIPTALFQHVTPTTTVTVDARDIEAVSTLLLICHPSSLAPALDLCASLARGVDALWLSSSLGRIECLAMMIAAATRGLAHERAPVQSAAAKIVQRGLALITTALPTAHARAHEQHQQQQQRAGVEEGAVARGAGQMARDVLLLHKWPGAAVLPPASSSKQHAPSVRVGGAVLLCFAARECGVLAAADATRVMRAAEEASSRAMRGGGSKQRPEQASTNTSNLVHMLCTCFALKHTSCAHLRVALCHTLPALSTTTAAAHITHRVAMSIARDDLTKPLAISMLHSLSDAHLQFRPSLYRLLIDETLTAKSTPPLTHTLARAHALVKLTMHPQRPSVQVLLPVAHAHLQSPEPSVQAMALRSIANLCTTDRLDPRSTLRALSSWLDDCGDHPLTTAAACHLFGAVHNRFDELSPSEHEPESADFDDPERRAALDWLWDKTAASRPLSVRRAAYINLARFHPSCIRPLHPSSSSPSPLLWAPLSTAMAQQILADVDSIVAVATAPDGLITRALAYEASQLPRSVLVRWQEGKHAPAPTTLATAMAGNLDAADSSLLVTPRLTWLRHTHVQRSTQSISRHLTTAGLMLSHHAALLPSLDATIGFAGDCLRTARCGDGVDALVLGRAWLRVAGSIAHAAAVSEDEVATMCMRLVSAAQKRPAAHVDVNTAALVCALAVRGAVPTTWRVPCTALCAALLGDGRMDTPPGDGTGGAQAHDDIALQLAAVCRHLAKRRSATMREIAAFFLPLLGSPSDSEALSPKAVEALMPVERVIVHAQRLANGGREHGIDLLIHACAQLDGGKFDSMWYAHVLAFAADAVVAAHKQQQQGGKKRSGAVDAVRACPSFAGTTAPLRLLVWALQCRVSAGKRASTTSHNAGQWREMRSLAPVAARVLAGWTADVGVVGAAWGDCNEDDRVSVAVGVHCAECGQQPLPRHLLQGLSELSATCLQHVQALSPPFTNATLAAVVLVMDTGDLQQSVELQPSRQPDTFVPPVLRAVMAAERDCRRPHHNLLAACFPALPPRV</sequence>
<dbReference type="InterPro" id="IPR022542">
    <property type="entry name" value="FOCAD/RST1_DUF3730"/>
</dbReference>
<proteinExistence type="predicted"/>